<evidence type="ECO:0000313" key="1">
    <source>
        <dbReference type="EMBL" id="DAD87037.1"/>
    </source>
</evidence>
<accession>A0A8S5MXA9</accession>
<name>A0A8S5MXA9_9CAUD</name>
<protein>
    <submittedName>
        <fullName evidence="1">Uncharacterized protein</fullName>
    </submittedName>
</protein>
<sequence>MKQVNSVLDFANGAMTERINYELTKVMENIKNPNTDEKPRKLTIEISITPINNRQAVSLKTVVKKKISPTSAVQTQMVVQSSNGLIAGYELTGIPDGQPDLFGEVHEQKYVQLKEIREEENI</sequence>
<reference evidence="1" key="1">
    <citation type="journal article" date="2021" name="Proc. Natl. Acad. Sci. U.S.A.">
        <title>A Catalog of Tens of Thousands of Viruses from Human Metagenomes Reveals Hidden Associations with Chronic Diseases.</title>
        <authorList>
            <person name="Tisza M.J."/>
            <person name="Buck C.B."/>
        </authorList>
    </citation>
    <scope>NUCLEOTIDE SEQUENCE</scope>
    <source>
        <strain evidence="1">CtRRy11</strain>
    </source>
</reference>
<proteinExistence type="predicted"/>
<dbReference type="EMBL" id="BK015012">
    <property type="protein sequence ID" value="DAD87037.1"/>
    <property type="molecule type" value="Genomic_DNA"/>
</dbReference>
<organism evidence="1">
    <name type="scientific">Myoviridae sp. ctRRy11</name>
    <dbReference type="NCBI Taxonomy" id="2826651"/>
    <lineage>
        <taxon>Viruses</taxon>
        <taxon>Duplodnaviria</taxon>
        <taxon>Heunggongvirae</taxon>
        <taxon>Uroviricota</taxon>
        <taxon>Caudoviricetes</taxon>
    </lineage>
</organism>